<dbReference type="AlphaFoldDB" id="A0A8I0KWK8"/>
<comment type="function">
    <text evidence="3">Nucleoside triphosphate pyrophosphatase. May have a dual role in cell division arrest and in preventing the incorporation of modified nucleotides into cellular nucleic acids.</text>
</comment>
<keyword evidence="2 3" id="KW-0378">Hydrolase</keyword>
<comment type="subcellular location">
    <subcellularLocation>
        <location evidence="3">Cytoplasm</location>
    </subcellularLocation>
</comment>
<dbReference type="Gene3D" id="3.90.950.10">
    <property type="match status" value="1"/>
</dbReference>
<proteinExistence type="inferred from homology"/>
<keyword evidence="5" id="KW-1185">Reference proteome</keyword>
<dbReference type="PANTHER" id="PTHR43213:SF5">
    <property type="entry name" value="BIFUNCTIONAL DTTP_UTP PYROPHOSPHATASE_METHYLTRANSFERASE PROTEIN-RELATED"/>
    <property type="match status" value="1"/>
</dbReference>
<accession>A0A8I0KWK8</accession>
<name>A0A8I0KWK8_9ACTO</name>
<dbReference type="SUPFAM" id="SSF52972">
    <property type="entry name" value="ITPase-like"/>
    <property type="match status" value="1"/>
</dbReference>
<comment type="cofactor">
    <cofactor evidence="1 3">
        <name>a divalent metal cation</name>
        <dbReference type="ChEBI" id="CHEBI:60240"/>
    </cofactor>
</comment>
<comment type="catalytic activity">
    <reaction evidence="3">
        <text>a ribonucleoside 5'-triphosphate + H2O = a ribonucleoside 5'-phosphate + diphosphate + H(+)</text>
        <dbReference type="Rhea" id="RHEA:23996"/>
        <dbReference type="ChEBI" id="CHEBI:15377"/>
        <dbReference type="ChEBI" id="CHEBI:15378"/>
        <dbReference type="ChEBI" id="CHEBI:33019"/>
        <dbReference type="ChEBI" id="CHEBI:58043"/>
        <dbReference type="ChEBI" id="CHEBI:61557"/>
        <dbReference type="EC" id="3.6.1.9"/>
    </reaction>
</comment>
<keyword evidence="3" id="KW-0963">Cytoplasm</keyword>
<evidence type="ECO:0000313" key="5">
    <source>
        <dbReference type="Proteomes" id="UP000627538"/>
    </source>
</evidence>
<dbReference type="CDD" id="cd00555">
    <property type="entry name" value="Maf"/>
    <property type="match status" value="1"/>
</dbReference>
<reference evidence="4 5" key="1">
    <citation type="submission" date="2020-08" db="EMBL/GenBank/DDBJ databases">
        <title>Winkia gen. nov., sp. nov., isolated from faeces of the Anser albifrons in China.</title>
        <authorList>
            <person name="Liu Q."/>
        </authorList>
    </citation>
    <scope>NUCLEOTIDE SEQUENCE [LARGE SCALE GENOMIC DNA]</scope>
    <source>
        <strain evidence="4 5">C62</strain>
    </source>
</reference>
<dbReference type="PIRSF" id="PIRSF006305">
    <property type="entry name" value="Maf"/>
    <property type="match status" value="1"/>
</dbReference>
<dbReference type="EC" id="3.6.1.9" evidence="3"/>
<comment type="caution">
    <text evidence="3">Lacks conserved residue(s) required for the propagation of feature annotation.</text>
</comment>
<dbReference type="NCBIfam" id="TIGR00172">
    <property type="entry name" value="maf"/>
    <property type="match status" value="1"/>
</dbReference>
<feature type="active site" description="Proton acceptor" evidence="3">
    <location>
        <position position="85"/>
    </location>
</feature>
<gene>
    <name evidence="4" type="primary">maf</name>
    <name evidence="4" type="ORF">H8R10_07660</name>
</gene>
<comment type="similarity">
    <text evidence="3">Belongs to the Maf family.</text>
</comment>
<evidence type="ECO:0000256" key="3">
    <source>
        <dbReference type="HAMAP-Rule" id="MF_00528"/>
    </source>
</evidence>
<dbReference type="RefSeq" id="WP_191072194.1">
    <property type="nucleotide sequence ID" value="NZ_CP060506.1"/>
</dbReference>
<dbReference type="Proteomes" id="UP000627538">
    <property type="component" value="Unassembled WGS sequence"/>
</dbReference>
<dbReference type="HAMAP" id="MF_00528">
    <property type="entry name" value="Maf"/>
    <property type="match status" value="1"/>
</dbReference>
<dbReference type="InterPro" id="IPR003697">
    <property type="entry name" value="Maf-like"/>
</dbReference>
<evidence type="ECO:0000313" key="4">
    <source>
        <dbReference type="EMBL" id="MBD3690099.1"/>
    </source>
</evidence>
<evidence type="ECO:0000256" key="1">
    <source>
        <dbReference type="ARBA" id="ARBA00001968"/>
    </source>
</evidence>
<organism evidence="4 5">
    <name type="scientific">Nanchangia anserum</name>
    <dbReference type="NCBI Taxonomy" id="2692125"/>
    <lineage>
        <taxon>Bacteria</taxon>
        <taxon>Bacillati</taxon>
        <taxon>Actinomycetota</taxon>
        <taxon>Actinomycetes</taxon>
        <taxon>Actinomycetales</taxon>
        <taxon>Actinomycetaceae</taxon>
        <taxon>Nanchangia</taxon>
    </lineage>
</organism>
<dbReference type="GO" id="GO:0047429">
    <property type="term" value="F:nucleoside triphosphate diphosphatase activity"/>
    <property type="evidence" value="ECO:0007669"/>
    <property type="project" value="UniProtKB-EC"/>
</dbReference>
<comment type="caution">
    <text evidence="4">The sequence shown here is derived from an EMBL/GenBank/DDBJ whole genome shotgun (WGS) entry which is preliminary data.</text>
</comment>
<comment type="catalytic activity">
    <reaction evidence="3">
        <text>a 2'-deoxyribonucleoside 5'-triphosphate + H2O = a 2'-deoxyribonucleoside 5'-phosphate + diphosphate + H(+)</text>
        <dbReference type="Rhea" id="RHEA:44644"/>
        <dbReference type="ChEBI" id="CHEBI:15377"/>
        <dbReference type="ChEBI" id="CHEBI:15378"/>
        <dbReference type="ChEBI" id="CHEBI:33019"/>
        <dbReference type="ChEBI" id="CHEBI:61560"/>
        <dbReference type="ChEBI" id="CHEBI:65317"/>
        <dbReference type="EC" id="3.6.1.9"/>
    </reaction>
</comment>
<dbReference type="PANTHER" id="PTHR43213">
    <property type="entry name" value="BIFUNCTIONAL DTTP/UTP PYROPHOSPHATASE/METHYLTRANSFERASE PROTEIN-RELATED"/>
    <property type="match status" value="1"/>
</dbReference>
<dbReference type="EMBL" id="JACRUO010000002">
    <property type="protein sequence ID" value="MBD3690099.1"/>
    <property type="molecule type" value="Genomic_DNA"/>
</dbReference>
<evidence type="ECO:0000256" key="2">
    <source>
        <dbReference type="ARBA" id="ARBA00022801"/>
    </source>
</evidence>
<dbReference type="Pfam" id="PF02545">
    <property type="entry name" value="Maf"/>
    <property type="match status" value="1"/>
</dbReference>
<dbReference type="GO" id="GO:0009117">
    <property type="term" value="P:nucleotide metabolic process"/>
    <property type="evidence" value="ECO:0007669"/>
    <property type="project" value="UniProtKB-KW"/>
</dbReference>
<keyword evidence="3" id="KW-0546">Nucleotide metabolism</keyword>
<protein>
    <recommendedName>
        <fullName evidence="3">Nucleoside triphosphate pyrophosphatase</fullName>
        <ecNumber evidence="3">3.6.1.9</ecNumber>
    </recommendedName>
    <alternativeName>
        <fullName evidence="3">Nucleotide pyrophosphatase</fullName>
        <shortName evidence="3">Nucleotide PPase</shortName>
    </alternativeName>
</protein>
<dbReference type="InterPro" id="IPR029001">
    <property type="entry name" value="ITPase-like_fam"/>
</dbReference>
<sequence>MTRIVLASASRGRREVLRQAGIDPEIRVADVDEEALAASHEEVLDPLPPLARAEATTCLLATAKARTVAAHLGPVETPTLIIGADSLLLLGEELQGKPHTAERARERWLAQRGATAHLVTGHALILIGNERGDERSAAATTELRFADLSDDEIDAYVATGEPLEVAGAFTLDGLGAPYVTHLVGDYHNVIGLSLALTRRLAADMGVFWPSLWPQPAK</sequence>
<dbReference type="GO" id="GO:0005737">
    <property type="term" value="C:cytoplasm"/>
    <property type="evidence" value="ECO:0007669"/>
    <property type="project" value="UniProtKB-SubCell"/>
</dbReference>